<dbReference type="Gene3D" id="1.20.1270.60">
    <property type="entry name" value="Arfaptin homology (AH) domain/BAR domain"/>
    <property type="match status" value="1"/>
</dbReference>
<feature type="compositionally biased region" description="Low complexity" evidence="1">
    <location>
        <begin position="487"/>
        <end position="499"/>
    </location>
</feature>
<dbReference type="PANTHER" id="PTHR10164:SF4">
    <property type="entry name" value="GH23156P"/>
    <property type="match status" value="1"/>
</dbReference>
<name>A0A814USS0_9BILA</name>
<dbReference type="SMART" id="SM01015">
    <property type="entry name" value="Arfaptin"/>
    <property type="match status" value="1"/>
</dbReference>
<dbReference type="InterPro" id="IPR027267">
    <property type="entry name" value="AH/BAR_dom_sf"/>
</dbReference>
<feature type="region of interest" description="Disordered" evidence="1">
    <location>
        <begin position="481"/>
        <end position="516"/>
    </location>
</feature>
<dbReference type="Proteomes" id="UP000663870">
    <property type="component" value="Unassembled WGS sequence"/>
</dbReference>
<gene>
    <name evidence="3" type="ORF">JXQ802_LOCUS23223</name>
</gene>
<reference evidence="3" key="1">
    <citation type="submission" date="2021-02" db="EMBL/GenBank/DDBJ databases">
        <authorList>
            <person name="Nowell W R."/>
        </authorList>
    </citation>
    <scope>NUCLEOTIDE SEQUENCE</scope>
</reference>
<evidence type="ECO:0000256" key="1">
    <source>
        <dbReference type="SAM" id="MobiDB-lite"/>
    </source>
</evidence>
<dbReference type="InterPro" id="IPR024114">
    <property type="entry name" value="Islet_autoAg_Ica1/Ica1-like"/>
</dbReference>
<dbReference type="SMART" id="SM01237">
    <property type="entry name" value="ICA69"/>
    <property type="match status" value="1"/>
</dbReference>
<dbReference type="GO" id="GO:0051049">
    <property type="term" value="P:regulation of transport"/>
    <property type="evidence" value="ECO:0007669"/>
    <property type="project" value="TreeGrafter"/>
</dbReference>
<dbReference type="AlphaFoldDB" id="A0A814USS0"/>
<dbReference type="FunFam" id="1.20.1270.60:FF:000068">
    <property type="entry name" value="Islet cell autoantigen"/>
    <property type="match status" value="1"/>
</dbReference>
<dbReference type="Pfam" id="PF06456">
    <property type="entry name" value="Arfaptin"/>
    <property type="match status" value="1"/>
</dbReference>
<dbReference type="PANTHER" id="PTHR10164">
    <property type="entry name" value="ISLET CELL AUTOANTIGEN 1"/>
    <property type="match status" value="1"/>
</dbReference>
<sequence>MSYKNSNNFSYDKYAEHQDRTSLGKLRSKYWTTKQLVIKKLGREEDEFIIASDADVDAKLELLYTIKRSCHDLFRIMEQYQKNVLFLSHEETDMARFLKDYAQMDKTRAGKMMASVSKVLAYTAQQRLTLRQPLLRLHNEIETFRHRAVTDTLATVKRMETARTEYRGSILWLKDASVQLDPEKQLEKFRRVQSQVKTTKTEYERLKSDVIQKIDLLTASRCNMYSHVLAAYQKNLLSFWAKTSKIMSAVAESFQGYQHYEFTVIKDLAEPSRLLAEMNSSSFMDKTKQEVKKEKQLTKTDDDTLIDINESIDNLTKEETISTDVTQKKETIDPIEPINALIDISDVQLDDQLLEIEKLTTIDQAAIAAANTKTTPSTSTSGDNLVDLLDSSTEQEKFFSDFLAPLSSETNNNNNINMDLFGINESNSFDADWTAAFGNNNTLNQQNFQTSTIQDNSSGSNNNFLPSSLLSELLSSANKTNKPAIASSSSSSSSTTNSKPKPPPSTTGKSNDKSNWLNLFAELDPIQNPDAIGKIAGDEADRNC</sequence>
<accession>A0A814USS0</accession>
<dbReference type="PROSITE" id="PS50870">
    <property type="entry name" value="AH"/>
    <property type="match status" value="1"/>
</dbReference>
<organism evidence="3 4">
    <name type="scientific">Rotaria sordida</name>
    <dbReference type="NCBI Taxonomy" id="392033"/>
    <lineage>
        <taxon>Eukaryota</taxon>
        <taxon>Metazoa</taxon>
        <taxon>Spiralia</taxon>
        <taxon>Gnathifera</taxon>
        <taxon>Rotifera</taxon>
        <taxon>Eurotatoria</taxon>
        <taxon>Bdelloidea</taxon>
        <taxon>Philodinida</taxon>
        <taxon>Philodinidae</taxon>
        <taxon>Rotaria</taxon>
    </lineage>
</organism>
<evidence type="ECO:0000313" key="3">
    <source>
        <dbReference type="EMBL" id="CAF1178777.1"/>
    </source>
</evidence>
<dbReference type="Pfam" id="PF04629">
    <property type="entry name" value="ICA69"/>
    <property type="match status" value="1"/>
</dbReference>
<proteinExistence type="predicted"/>
<dbReference type="EMBL" id="CAJNOL010000725">
    <property type="protein sequence ID" value="CAF1178777.1"/>
    <property type="molecule type" value="Genomic_DNA"/>
</dbReference>
<comment type="caution">
    <text evidence="3">The sequence shown here is derived from an EMBL/GenBank/DDBJ whole genome shotgun (WGS) entry which is preliminary data.</text>
</comment>
<dbReference type="GO" id="GO:0005794">
    <property type="term" value="C:Golgi apparatus"/>
    <property type="evidence" value="ECO:0007669"/>
    <property type="project" value="TreeGrafter"/>
</dbReference>
<protein>
    <recommendedName>
        <fullName evidence="2">AH domain-containing protein</fullName>
    </recommendedName>
</protein>
<dbReference type="GO" id="GO:0019904">
    <property type="term" value="F:protein domain specific binding"/>
    <property type="evidence" value="ECO:0007669"/>
    <property type="project" value="InterPro"/>
</dbReference>
<feature type="domain" description="AH" evidence="2">
    <location>
        <begin position="51"/>
        <end position="252"/>
    </location>
</feature>
<dbReference type="InterPro" id="IPR010504">
    <property type="entry name" value="AH_dom"/>
</dbReference>
<evidence type="ECO:0000259" key="2">
    <source>
        <dbReference type="PROSITE" id="PS50870"/>
    </source>
</evidence>
<keyword evidence="4" id="KW-1185">Reference proteome</keyword>
<dbReference type="SUPFAM" id="SSF103657">
    <property type="entry name" value="BAR/IMD domain-like"/>
    <property type="match status" value="1"/>
</dbReference>
<dbReference type="InterPro" id="IPR006723">
    <property type="entry name" value="Islet_autoAg_Ica1_C"/>
</dbReference>
<evidence type="ECO:0000313" key="4">
    <source>
        <dbReference type="Proteomes" id="UP000663870"/>
    </source>
</evidence>